<dbReference type="RefSeq" id="WP_345051863.1">
    <property type="nucleotide sequence ID" value="NZ_BAABDK010000010.1"/>
</dbReference>
<evidence type="ECO:0000259" key="1">
    <source>
        <dbReference type="Pfam" id="PF01590"/>
    </source>
</evidence>
<dbReference type="PANTHER" id="PTHR43102:SF2">
    <property type="entry name" value="GAF DOMAIN-CONTAINING PROTEIN"/>
    <property type="match status" value="1"/>
</dbReference>
<protein>
    <recommendedName>
        <fullName evidence="1">GAF domain-containing protein</fullName>
    </recommendedName>
</protein>
<dbReference type="EMBL" id="BAABDK010000010">
    <property type="protein sequence ID" value="GAA4030276.1"/>
    <property type="molecule type" value="Genomic_DNA"/>
</dbReference>
<organism evidence="2 3">
    <name type="scientific">Hymenobacter glaciei</name>
    <dbReference type="NCBI Taxonomy" id="877209"/>
    <lineage>
        <taxon>Bacteria</taxon>
        <taxon>Pseudomonadati</taxon>
        <taxon>Bacteroidota</taxon>
        <taxon>Cytophagia</taxon>
        <taxon>Cytophagales</taxon>
        <taxon>Hymenobacteraceae</taxon>
        <taxon>Hymenobacter</taxon>
    </lineage>
</organism>
<evidence type="ECO:0000313" key="3">
    <source>
        <dbReference type="Proteomes" id="UP001501469"/>
    </source>
</evidence>
<feature type="domain" description="GAF" evidence="1">
    <location>
        <begin position="31"/>
        <end position="160"/>
    </location>
</feature>
<name>A0ABP7TSA0_9BACT</name>
<evidence type="ECO:0000313" key="2">
    <source>
        <dbReference type="EMBL" id="GAA4030276.1"/>
    </source>
</evidence>
<accession>A0ABP7TSA0</accession>
<dbReference type="PANTHER" id="PTHR43102">
    <property type="entry name" value="SLR1143 PROTEIN"/>
    <property type="match status" value="1"/>
</dbReference>
<comment type="caution">
    <text evidence="2">The sequence shown here is derived from an EMBL/GenBank/DDBJ whole genome shotgun (WGS) entry which is preliminary data.</text>
</comment>
<gene>
    <name evidence="2" type="ORF">GCM10022409_13150</name>
</gene>
<reference evidence="3" key="1">
    <citation type="journal article" date="2019" name="Int. J. Syst. Evol. Microbiol.">
        <title>The Global Catalogue of Microorganisms (GCM) 10K type strain sequencing project: providing services to taxonomists for standard genome sequencing and annotation.</title>
        <authorList>
            <consortium name="The Broad Institute Genomics Platform"/>
            <consortium name="The Broad Institute Genome Sequencing Center for Infectious Disease"/>
            <person name="Wu L."/>
            <person name="Ma J."/>
        </authorList>
    </citation>
    <scope>NUCLEOTIDE SEQUENCE [LARGE SCALE GENOMIC DNA]</scope>
    <source>
        <strain evidence="3">JCM 17225</strain>
    </source>
</reference>
<keyword evidence="3" id="KW-1185">Reference proteome</keyword>
<dbReference type="Proteomes" id="UP001501469">
    <property type="component" value="Unassembled WGS sequence"/>
</dbReference>
<proteinExistence type="predicted"/>
<dbReference type="SUPFAM" id="SSF55781">
    <property type="entry name" value="GAF domain-like"/>
    <property type="match status" value="1"/>
</dbReference>
<dbReference type="Gene3D" id="3.30.450.40">
    <property type="match status" value="1"/>
</dbReference>
<dbReference type="InterPro" id="IPR003018">
    <property type="entry name" value="GAF"/>
</dbReference>
<dbReference type="InterPro" id="IPR029016">
    <property type="entry name" value="GAF-like_dom_sf"/>
</dbReference>
<sequence>MVNNFTSLIPANDAARLQALAGYQLLDARSEKVLDDVVAATARLFGVSNAMLSIVEKDEVLVKAPYNLPVAIERIPRGQSLCSATILQEDTAVFENLNHASAPGVDISLLQQLGLSFYAGHNLRTPDGYNLGSLCVYDGPPRQFSAIERSVLATLAGLVMRLLELRRTLGAHADSTAVFWEPVYRAIGGQLARLSALAERTAAAASPPALTEAVAAEVQTIATAVDQFVAATLKRI</sequence>
<dbReference type="Pfam" id="PF01590">
    <property type="entry name" value="GAF"/>
    <property type="match status" value="1"/>
</dbReference>